<dbReference type="GeneID" id="101855243"/>
<organism evidence="2 3">
    <name type="scientific">Aplysia californica</name>
    <name type="common">California sea hare</name>
    <dbReference type="NCBI Taxonomy" id="6500"/>
    <lineage>
        <taxon>Eukaryota</taxon>
        <taxon>Metazoa</taxon>
        <taxon>Spiralia</taxon>
        <taxon>Lophotrochozoa</taxon>
        <taxon>Mollusca</taxon>
        <taxon>Gastropoda</taxon>
        <taxon>Heterobranchia</taxon>
        <taxon>Euthyneura</taxon>
        <taxon>Tectipleura</taxon>
        <taxon>Aplysiida</taxon>
        <taxon>Aplysioidea</taxon>
        <taxon>Aplysiidae</taxon>
        <taxon>Aplysia</taxon>
    </lineage>
</organism>
<protein>
    <submittedName>
        <fullName evidence="3">Uncharacterized protein LOC101855243</fullName>
    </submittedName>
</protein>
<proteinExistence type="predicted"/>
<gene>
    <name evidence="3" type="primary">LOC101855243</name>
</gene>
<evidence type="ECO:0000256" key="1">
    <source>
        <dbReference type="SAM" id="MobiDB-lite"/>
    </source>
</evidence>
<name>A0ABM0JJ86_APLCA</name>
<reference evidence="3" key="1">
    <citation type="submission" date="2025-08" db="UniProtKB">
        <authorList>
            <consortium name="RefSeq"/>
        </authorList>
    </citation>
    <scope>IDENTIFICATION</scope>
</reference>
<feature type="region of interest" description="Disordered" evidence="1">
    <location>
        <begin position="104"/>
        <end position="140"/>
    </location>
</feature>
<sequence length="140" mass="15851">MDGTGIFEGQVYCTGCTLILPDLTFLTDILLNVSAGVTAGQEKQRLLREHYPAGKDNPHDFKIIIHNTVTRQEIVMIDSRELEEYCADLADDIELHIRTNSQTEIKPAQGSNPQCLGGFNLKQQQQQQQQQQEQQQPQQQ</sequence>
<accession>A0ABM0JJ86</accession>
<evidence type="ECO:0000313" key="2">
    <source>
        <dbReference type="Proteomes" id="UP000694888"/>
    </source>
</evidence>
<evidence type="ECO:0000313" key="3">
    <source>
        <dbReference type="RefSeq" id="XP_005094896.1"/>
    </source>
</evidence>
<dbReference type="Proteomes" id="UP000694888">
    <property type="component" value="Unplaced"/>
</dbReference>
<dbReference type="RefSeq" id="XP_005094896.1">
    <property type="nucleotide sequence ID" value="XM_005094839.3"/>
</dbReference>
<feature type="compositionally biased region" description="Low complexity" evidence="1">
    <location>
        <begin position="123"/>
        <end position="140"/>
    </location>
</feature>
<feature type="compositionally biased region" description="Polar residues" evidence="1">
    <location>
        <begin position="104"/>
        <end position="114"/>
    </location>
</feature>
<keyword evidence="2" id="KW-1185">Reference proteome</keyword>